<organism evidence="2 3">
    <name type="scientific">Candidatus Limivivens intestinipullorum</name>
    <dbReference type="NCBI Taxonomy" id="2840858"/>
    <lineage>
        <taxon>Bacteria</taxon>
        <taxon>Bacillati</taxon>
        <taxon>Bacillota</taxon>
        <taxon>Clostridia</taxon>
        <taxon>Lachnospirales</taxon>
        <taxon>Lachnospiraceae</taxon>
        <taxon>Lachnospiraceae incertae sedis</taxon>
        <taxon>Candidatus Limivivens</taxon>
    </lineage>
</organism>
<dbReference type="InterPro" id="IPR007563">
    <property type="entry name" value="DUF554"/>
</dbReference>
<keyword evidence="1" id="KW-1133">Transmembrane helix</keyword>
<feature type="transmembrane region" description="Helical" evidence="1">
    <location>
        <begin position="194"/>
        <end position="215"/>
    </location>
</feature>
<comment type="caution">
    <text evidence="2">The sequence shown here is derived from an EMBL/GenBank/DDBJ whole genome shotgun (WGS) entry which is preliminary data.</text>
</comment>
<keyword evidence="1" id="KW-0812">Transmembrane</keyword>
<keyword evidence="1" id="KW-0472">Membrane</keyword>
<name>A0A9D1ERY5_9FIRM</name>
<evidence type="ECO:0000313" key="3">
    <source>
        <dbReference type="Proteomes" id="UP000823935"/>
    </source>
</evidence>
<feature type="transmembrane region" description="Helical" evidence="1">
    <location>
        <begin position="34"/>
        <end position="52"/>
    </location>
</feature>
<dbReference type="Pfam" id="PF04474">
    <property type="entry name" value="DUF554"/>
    <property type="match status" value="1"/>
</dbReference>
<dbReference type="PANTHER" id="PTHR36111:SF2">
    <property type="entry name" value="INNER MEMBRANE PROTEIN"/>
    <property type="match status" value="1"/>
</dbReference>
<dbReference type="EMBL" id="DVIQ01000023">
    <property type="protein sequence ID" value="HIS30764.1"/>
    <property type="molecule type" value="Genomic_DNA"/>
</dbReference>
<dbReference type="Proteomes" id="UP000823935">
    <property type="component" value="Unassembled WGS sequence"/>
</dbReference>
<feature type="transmembrane region" description="Helical" evidence="1">
    <location>
        <begin position="110"/>
        <end position="132"/>
    </location>
</feature>
<sequence length="239" mass="24955">MRGLGTIINAGAIIAGGLLGLAGGHFLKKSMQDTLMKATGVCVMFIGIGGAIEEMMTVSGQSLVSGSTMMMIGSMVIGSLIGEILNIEFRIEQFGEWLKARTGNSQDPAFVDAFVTASLTVCIGAMAVVGAIQDGLSGDYSVLAVKAVLDLIIVLVMTSFLGKGCIFSAIPVALFQGVITLAARLVEPLMTEQALGNLSLIGSLLIFCVGVNLIWEKKLKVANMLPAILVAVVWAFVLK</sequence>
<evidence type="ECO:0000256" key="1">
    <source>
        <dbReference type="SAM" id="Phobius"/>
    </source>
</evidence>
<evidence type="ECO:0000313" key="2">
    <source>
        <dbReference type="EMBL" id="HIS30764.1"/>
    </source>
</evidence>
<reference evidence="2" key="2">
    <citation type="journal article" date="2021" name="PeerJ">
        <title>Extensive microbial diversity within the chicken gut microbiome revealed by metagenomics and culture.</title>
        <authorList>
            <person name="Gilroy R."/>
            <person name="Ravi A."/>
            <person name="Getino M."/>
            <person name="Pursley I."/>
            <person name="Horton D.L."/>
            <person name="Alikhan N.F."/>
            <person name="Baker D."/>
            <person name="Gharbi K."/>
            <person name="Hall N."/>
            <person name="Watson M."/>
            <person name="Adriaenssens E.M."/>
            <person name="Foster-Nyarko E."/>
            <person name="Jarju S."/>
            <person name="Secka A."/>
            <person name="Antonio M."/>
            <person name="Oren A."/>
            <person name="Chaudhuri R.R."/>
            <person name="La Ragione R."/>
            <person name="Hildebrand F."/>
            <person name="Pallen M.J."/>
        </authorList>
    </citation>
    <scope>NUCLEOTIDE SEQUENCE</scope>
    <source>
        <strain evidence="2">CHK190-19873</strain>
    </source>
</reference>
<dbReference type="PANTHER" id="PTHR36111">
    <property type="entry name" value="INNER MEMBRANE PROTEIN-RELATED"/>
    <property type="match status" value="1"/>
</dbReference>
<reference evidence="2" key="1">
    <citation type="submission" date="2020-10" db="EMBL/GenBank/DDBJ databases">
        <authorList>
            <person name="Gilroy R."/>
        </authorList>
    </citation>
    <scope>NUCLEOTIDE SEQUENCE</scope>
    <source>
        <strain evidence="2">CHK190-19873</strain>
    </source>
</reference>
<feature type="transmembrane region" description="Helical" evidence="1">
    <location>
        <begin position="64"/>
        <end position="89"/>
    </location>
</feature>
<feature type="transmembrane region" description="Helical" evidence="1">
    <location>
        <begin position="6"/>
        <end position="27"/>
    </location>
</feature>
<gene>
    <name evidence="2" type="ORF">IAB44_04325</name>
</gene>
<dbReference type="AlphaFoldDB" id="A0A9D1ERY5"/>
<protein>
    <submittedName>
        <fullName evidence="2">DUF554 domain-containing protein</fullName>
    </submittedName>
</protein>
<proteinExistence type="predicted"/>
<accession>A0A9D1ERY5</accession>
<feature type="transmembrane region" description="Helical" evidence="1">
    <location>
        <begin position="152"/>
        <end position="182"/>
    </location>
</feature>
<feature type="transmembrane region" description="Helical" evidence="1">
    <location>
        <begin position="221"/>
        <end position="238"/>
    </location>
</feature>